<dbReference type="GO" id="GO:0015036">
    <property type="term" value="F:disulfide oxidoreductase activity"/>
    <property type="evidence" value="ECO:0007669"/>
    <property type="project" value="UniProtKB-ARBA"/>
</dbReference>
<dbReference type="InterPro" id="IPR017937">
    <property type="entry name" value="Thioredoxin_CS"/>
</dbReference>
<evidence type="ECO:0000259" key="5">
    <source>
        <dbReference type="PROSITE" id="PS51352"/>
    </source>
</evidence>
<feature type="domain" description="Thioredoxin" evidence="5">
    <location>
        <begin position="45"/>
        <end position="195"/>
    </location>
</feature>
<dbReference type="InterPro" id="IPR013740">
    <property type="entry name" value="Redoxin"/>
</dbReference>
<dbReference type="PROSITE" id="PS00194">
    <property type="entry name" value="THIOREDOXIN_1"/>
    <property type="match status" value="1"/>
</dbReference>
<dbReference type="STRING" id="395495.Lcho_3984"/>
<dbReference type="eggNOG" id="COG0526">
    <property type="taxonomic scope" value="Bacteria"/>
</dbReference>
<evidence type="ECO:0000256" key="2">
    <source>
        <dbReference type="ARBA" id="ARBA00022748"/>
    </source>
</evidence>
<dbReference type="EMBL" id="CP001013">
    <property type="protein sequence ID" value="ACB36238.1"/>
    <property type="molecule type" value="Genomic_DNA"/>
</dbReference>
<evidence type="ECO:0000313" key="6">
    <source>
        <dbReference type="EMBL" id="ACB36238.1"/>
    </source>
</evidence>
<dbReference type="SUPFAM" id="SSF52833">
    <property type="entry name" value="Thioredoxin-like"/>
    <property type="match status" value="1"/>
</dbReference>
<evidence type="ECO:0000256" key="4">
    <source>
        <dbReference type="SAM" id="MobiDB-lite"/>
    </source>
</evidence>
<organism evidence="6 7">
    <name type="scientific">Leptothrix cholodnii (strain ATCC 51168 / LMG 8142 / SP-6)</name>
    <name type="common">Leptothrix discophora (strain SP-6)</name>
    <dbReference type="NCBI Taxonomy" id="395495"/>
    <lineage>
        <taxon>Bacteria</taxon>
        <taxon>Pseudomonadati</taxon>
        <taxon>Pseudomonadota</taxon>
        <taxon>Betaproteobacteria</taxon>
        <taxon>Burkholderiales</taxon>
        <taxon>Sphaerotilaceae</taxon>
        <taxon>Leptothrix</taxon>
    </lineage>
</organism>
<comment type="subcellular location">
    <subcellularLocation>
        <location evidence="1">Cell envelope</location>
    </subcellularLocation>
</comment>
<evidence type="ECO:0000256" key="1">
    <source>
        <dbReference type="ARBA" id="ARBA00004196"/>
    </source>
</evidence>
<keyword evidence="7" id="KW-1185">Reference proteome</keyword>
<dbReference type="GO" id="GO:0017004">
    <property type="term" value="P:cytochrome complex assembly"/>
    <property type="evidence" value="ECO:0007669"/>
    <property type="project" value="UniProtKB-KW"/>
</dbReference>
<dbReference type="InterPro" id="IPR050553">
    <property type="entry name" value="Thioredoxin_ResA/DsbE_sf"/>
</dbReference>
<dbReference type="AlphaFoldDB" id="B1Y8H2"/>
<dbReference type="GO" id="GO:0030313">
    <property type="term" value="C:cell envelope"/>
    <property type="evidence" value="ECO:0007669"/>
    <property type="project" value="UniProtKB-SubCell"/>
</dbReference>
<gene>
    <name evidence="6" type="ordered locus">Lcho_3984</name>
</gene>
<dbReference type="OrthoDB" id="9811352at2"/>
<proteinExistence type="predicted"/>
<dbReference type="HOGENOM" id="CLU_042529_11_1_4"/>
<dbReference type="CDD" id="cd02966">
    <property type="entry name" value="TlpA_like_family"/>
    <property type="match status" value="1"/>
</dbReference>
<keyword evidence="2" id="KW-0201">Cytochrome c-type biogenesis</keyword>
<dbReference type="KEGG" id="lch:Lcho_3984"/>
<evidence type="ECO:0000256" key="3">
    <source>
        <dbReference type="ARBA" id="ARBA00023284"/>
    </source>
</evidence>
<dbReference type="RefSeq" id="WP_012348983.1">
    <property type="nucleotide sequence ID" value="NC_010524.1"/>
</dbReference>
<dbReference type="Gene3D" id="3.40.30.10">
    <property type="entry name" value="Glutaredoxin"/>
    <property type="match status" value="1"/>
</dbReference>
<sequence precursor="true">MNRRKLTLGVVAGTALAAGIGWSLRRGAGTPPATPDTANPSAARAPAGADAASAGAAPDLWSLRFDRPEGGEVVMASLRGKPLLINFWATWCPPCVREMPLLDSHAREFGPRGLQVLGLAVDGPSPVREFLLKTPVSFPIGLTGFAGTELARSLGNTTGGLPFTVLFDSAGTAVQQKLGETHLAELQGWAKSVGL</sequence>
<feature type="region of interest" description="Disordered" evidence="4">
    <location>
        <begin position="27"/>
        <end position="49"/>
    </location>
</feature>
<name>B1Y8H2_LEPCP</name>
<evidence type="ECO:0000313" key="7">
    <source>
        <dbReference type="Proteomes" id="UP000001693"/>
    </source>
</evidence>
<dbReference type="InterPro" id="IPR013766">
    <property type="entry name" value="Thioredoxin_domain"/>
</dbReference>
<dbReference type="Pfam" id="PF08534">
    <property type="entry name" value="Redoxin"/>
    <property type="match status" value="1"/>
</dbReference>
<accession>B1Y8H2</accession>
<dbReference type="PANTHER" id="PTHR42852">
    <property type="entry name" value="THIOL:DISULFIDE INTERCHANGE PROTEIN DSBE"/>
    <property type="match status" value="1"/>
</dbReference>
<dbReference type="InterPro" id="IPR036249">
    <property type="entry name" value="Thioredoxin-like_sf"/>
</dbReference>
<dbReference type="Proteomes" id="UP000001693">
    <property type="component" value="Chromosome"/>
</dbReference>
<protein>
    <submittedName>
        <fullName evidence="6">Alkyl hydroperoxide reductase/ Thiol specific antioxidant/ Mal allergen</fullName>
    </submittedName>
</protein>
<dbReference type="PROSITE" id="PS51352">
    <property type="entry name" value="THIOREDOXIN_2"/>
    <property type="match status" value="1"/>
</dbReference>
<reference evidence="6 7" key="1">
    <citation type="submission" date="2008-03" db="EMBL/GenBank/DDBJ databases">
        <title>Complete sequence of Leptothrix cholodnii SP-6.</title>
        <authorList>
            <consortium name="US DOE Joint Genome Institute"/>
            <person name="Copeland A."/>
            <person name="Lucas S."/>
            <person name="Lapidus A."/>
            <person name="Glavina del Rio T."/>
            <person name="Dalin E."/>
            <person name="Tice H."/>
            <person name="Bruce D."/>
            <person name="Goodwin L."/>
            <person name="Pitluck S."/>
            <person name="Chertkov O."/>
            <person name="Brettin T."/>
            <person name="Detter J.C."/>
            <person name="Han C."/>
            <person name="Kuske C.R."/>
            <person name="Schmutz J."/>
            <person name="Larimer F."/>
            <person name="Land M."/>
            <person name="Hauser L."/>
            <person name="Kyrpides N."/>
            <person name="Lykidis A."/>
            <person name="Emerson D."/>
            <person name="Richardson P."/>
        </authorList>
    </citation>
    <scope>NUCLEOTIDE SEQUENCE [LARGE SCALE GENOMIC DNA]</scope>
    <source>
        <strain evidence="7">ATCC 51168 / LMG 8142 / SP-6</strain>
    </source>
</reference>
<feature type="compositionally biased region" description="Low complexity" evidence="4">
    <location>
        <begin position="38"/>
        <end position="49"/>
    </location>
</feature>
<dbReference type="PANTHER" id="PTHR42852:SF18">
    <property type="entry name" value="CHROMOSOME UNDETERMINED SCAFFOLD_47, WHOLE GENOME SHOTGUN SEQUENCE"/>
    <property type="match status" value="1"/>
</dbReference>
<keyword evidence="3" id="KW-0676">Redox-active center</keyword>